<reference evidence="2" key="1">
    <citation type="submission" date="2022-11" db="UniProtKB">
        <authorList>
            <consortium name="WormBaseParasite"/>
        </authorList>
    </citation>
    <scope>IDENTIFICATION</scope>
</reference>
<dbReference type="WBParaSite" id="ES5_v2.g24920.t1">
    <property type="protein sequence ID" value="ES5_v2.g24920.t1"/>
    <property type="gene ID" value="ES5_v2.g24920"/>
</dbReference>
<evidence type="ECO:0000313" key="2">
    <source>
        <dbReference type="WBParaSite" id="ES5_v2.g24920.t1"/>
    </source>
</evidence>
<protein>
    <submittedName>
        <fullName evidence="2">26S proteasome regulatory subunit RPN5 C-terminal domain-containing protein</fullName>
    </submittedName>
</protein>
<accession>A0AC34G5Z2</accession>
<proteinExistence type="predicted"/>
<dbReference type="Proteomes" id="UP000887579">
    <property type="component" value="Unplaced"/>
</dbReference>
<name>A0AC34G5Z2_9BILA</name>
<sequence length="36" mass="4105">KLTDILNKVSHLILKEEMVHRHLGESPSQPTPTRKA</sequence>
<organism evidence="1 2">
    <name type="scientific">Panagrolaimus sp. ES5</name>
    <dbReference type="NCBI Taxonomy" id="591445"/>
    <lineage>
        <taxon>Eukaryota</taxon>
        <taxon>Metazoa</taxon>
        <taxon>Ecdysozoa</taxon>
        <taxon>Nematoda</taxon>
        <taxon>Chromadorea</taxon>
        <taxon>Rhabditida</taxon>
        <taxon>Tylenchina</taxon>
        <taxon>Panagrolaimomorpha</taxon>
        <taxon>Panagrolaimoidea</taxon>
        <taxon>Panagrolaimidae</taxon>
        <taxon>Panagrolaimus</taxon>
    </lineage>
</organism>
<evidence type="ECO:0000313" key="1">
    <source>
        <dbReference type="Proteomes" id="UP000887579"/>
    </source>
</evidence>